<sequence length="299" mass="33858">MEAEATWDAKDNMHPMRSGPDDSSLSEVALQLRPDDFATVSKIAASPASEKPFPFLSLPPEIRNKVYRRPCIYRTPASWRYLGFFCFPDLRQAPITRVNKQIRSETLPMFYGRHRFIIELPNRPRNYHGPSEDQGPCHRVWEALDAFTPPQDHNLQANTLRFLSTLTIHLEVESPSRWYLAALGFIMSDRELHCDDDGEHLMETTGLNWNNHVQVSRAYVEAIDSCPIARDADELLDMEHIRCQVAKAANELTALMCHISRVCPQLTTNAAAFVDAGEALYDALMDAGWAPGLPEYGSE</sequence>
<dbReference type="EMBL" id="JAWRVE010000053">
    <property type="protein sequence ID" value="KAL1866901.1"/>
    <property type="molecule type" value="Genomic_DNA"/>
</dbReference>
<dbReference type="PANTHER" id="PTHR42085">
    <property type="entry name" value="F-BOX DOMAIN-CONTAINING PROTEIN"/>
    <property type="match status" value="1"/>
</dbReference>
<dbReference type="PANTHER" id="PTHR42085:SF2">
    <property type="entry name" value="F-BOX DOMAIN-CONTAINING PROTEIN"/>
    <property type="match status" value="1"/>
</dbReference>
<feature type="region of interest" description="Disordered" evidence="1">
    <location>
        <begin position="1"/>
        <end position="25"/>
    </location>
</feature>
<proteinExistence type="predicted"/>
<name>A0ABR3WTA2_9PEZI</name>
<evidence type="ECO:0000313" key="3">
    <source>
        <dbReference type="Proteomes" id="UP001583177"/>
    </source>
</evidence>
<reference evidence="2 3" key="1">
    <citation type="journal article" date="2024" name="IMA Fungus">
        <title>IMA Genome - F19 : A genome assembly and annotation guide to empower mycologists, including annotated draft genome sequences of Ceratocystis pirilliformis, Diaporthe australafricana, Fusarium ophioides, Paecilomyces lecythidis, and Sporothrix stenoceras.</title>
        <authorList>
            <person name="Aylward J."/>
            <person name="Wilson A.M."/>
            <person name="Visagie C.M."/>
            <person name="Spraker J."/>
            <person name="Barnes I."/>
            <person name="Buitendag C."/>
            <person name="Ceriani C."/>
            <person name="Del Mar Angel L."/>
            <person name="du Plessis D."/>
            <person name="Fuchs T."/>
            <person name="Gasser K."/>
            <person name="Kramer D."/>
            <person name="Li W."/>
            <person name="Munsamy K."/>
            <person name="Piso A."/>
            <person name="Price J.L."/>
            <person name="Sonnekus B."/>
            <person name="Thomas C."/>
            <person name="van der Nest A."/>
            <person name="van Dijk A."/>
            <person name="van Heerden A."/>
            <person name="van Vuuren N."/>
            <person name="Yilmaz N."/>
            <person name="Duong T.A."/>
            <person name="van der Merwe N.A."/>
            <person name="Wingfield M.J."/>
            <person name="Wingfield B.D."/>
        </authorList>
    </citation>
    <scope>NUCLEOTIDE SEQUENCE [LARGE SCALE GENOMIC DNA]</scope>
    <source>
        <strain evidence="2 3">CMW 18300</strain>
    </source>
</reference>
<evidence type="ECO:0000256" key="1">
    <source>
        <dbReference type="SAM" id="MobiDB-lite"/>
    </source>
</evidence>
<keyword evidence="3" id="KW-1185">Reference proteome</keyword>
<dbReference type="Proteomes" id="UP001583177">
    <property type="component" value="Unassembled WGS sequence"/>
</dbReference>
<comment type="caution">
    <text evidence="2">The sequence shown here is derived from an EMBL/GenBank/DDBJ whole genome shotgun (WGS) entry which is preliminary data.</text>
</comment>
<evidence type="ECO:0008006" key="4">
    <source>
        <dbReference type="Google" id="ProtNLM"/>
    </source>
</evidence>
<accession>A0ABR3WTA2</accession>
<organism evidence="2 3">
    <name type="scientific">Diaporthe australafricana</name>
    <dbReference type="NCBI Taxonomy" id="127596"/>
    <lineage>
        <taxon>Eukaryota</taxon>
        <taxon>Fungi</taxon>
        <taxon>Dikarya</taxon>
        <taxon>Ascomycota</taxon>
        <taxon>Pezizomycotina</taxon>
        <taxon>Sordariomycetes</taxon>
        <taxon>Sordariomycetidae</taxon>
        <taxon>Diaporthales</taxon>
        <taxon>Diaporthaceae</taxon>
        <taxon>Diaporthe</taxon>
    </lineage>
</organism>
<dbReference type="InterPro" id="IPR038883">
    <property type="entry name" value="AN11006-like"/>
</dbReference>
<protein>
    <recommendedName>
        <fullName evidence="4">F-box domain-containing protein</fullName>
    </recommendedName>
</protein>
<gene>
    <name evidence="2" type="ORF">Daus18300_006604</name>
</gene>
<evidence type="ECO:0000313" key="2">
    <source>
        <dbReference type="EMBL" id="KAL1866901.1"/>
    </source>
</evidence>